<evidence type="ECO:0000259" key="1">
    <source>
        <dbReference type="SMART" id="SM00507"/>
    </source>
</evidence>
<dbReference type="InterPro" id="IPR002711">
    <property type="entry name" value="HNH"/>
</dbReference>
<dbReference type="PANTHER" id="PTHR33877">
    <property type="entry name" value="SLL1193 PROTEIN"/>
    <property type="match status" value="1"/>
</dbReference>
<evidence type="ECO:0000313" key="3">
    <source>
        <dbReference type="Proteomes" id="UP000075182"/>
    </source>
</evidence>
<dbReference type="GO" id="GO:0004519">
    <property type="term" value="F:endonuclease activity"/>
    <property type="evidence" value="ECO:0007669"/>
    <property type="project" value="InterPro"/>
</dbReference>
<dbReference type="Gene3D" id="1.10.30.50">
    <property type="match status" value="1"/>
</dbReference>
<proteinExistence type="predicted"/>
<dbReference type="PANTHER" id="PTHR33877:SF1">
    <property type="entry name" value="TYPE IV METHYL-DIRECTED RESTRICTION ENZYME ECOKMCRA"/>
    <property type="match status" value="1"/>
</dbReference>
<dbReference type="GO" id="GO:0008270">
    <property type="term" value="F:zinc ion binding"/>
    <property type="evidence" value="ECO:0007669"/>
    <property type="project" value="InterPro"/>
</dbReference>
<dbReference type="Pfam" id="PF01844">
    <property type="entry name" value="HNH"/>
    <property type="match status" value="1"/>
</dbReference>
<evidence type="ECO:0000313" key="2">
    <source>
        <dbReference type="EMBL" id="CYX44282.1"/>
    </source>
</evidence>
<gene>
    <name evidence="2" type="ORF">ERS132536_00306</name>
</gene>
<organism evidence="2 3">
    <name type="scientific">Streptococcus suis</name>
    <dbReference type="NCBI Taxonomy" id="1307"/>
    <lineage>
        <taxon>Bacteria</taxon>
        <taxon>Bacillati</taxon>
        <taxon>Bacillota</taxon>
        <taxon>Bacilli</taxon>
        <taxon>Lactobacillales</taxon>
        <taxon>Streptococcaceae</taxon>
        <taxon>Streptococcus</taxon>
    </lineage>
</organism>
<dbReference type="CDD" id="cd00085">
    <property type="entry name" value="HNHc"/>
    <property type="match status" value="1"/>
</dbReference>
<dbReference type="Proteomes" id="UP000075182">
    <property type="component" value="Unassembled WGS sequence"/>
</dbReference>
<sequence>MVSIIAKYTYWLTEEGLLLIEGWARDGLTDKQIAHNIGIAEQTLNVWKKQFSSFSESLKRGKEVTDRIVENAMLKKIQGYDYWEVTEERILDTGQKKRHDNLQSLTEKEWNICLAYFGHRCAYCAKTENMTKDHLDPLQNGGELSFSNVVPACKSCNSSKKDNQWLSWYQKQDFYNHEKARKITDYTVFALGFPKSVGVDGELVVTKRVKKHVPADTTAMIFWLKNRKPDLWRDKREHDVSHSGAVSVNNPFDGLTTEELRKLVDDG</sequence>
<feature type="domain" description="HNH nuclease" evidence="1">
    <location>
        <begin position="108"/>
        <end position="158"/>
    </location>
</feature>
<dbReference type="SMART" id="SM00507">
    <property type="entry name" value="HNHc"/>
    <property type="match status" value="1"/>
</dbReference>
<reference evidence="2 3" key="1">
    <citation type="submission" date="2016-02" db="EMBL/GenBank/DDBJ databases">
        <authorList>
            <consortium name="Pathogen Informatics"/>
        </authorList>
    </citation>
    <scope>NUCLEOTIDE SEQUENCE [LARGE SCALE GENOMIC DNA]</scope>
    <source>
        <strain evidence="2 3">SS999</strain>
    </source>
</reference>
<dbReference type="InterPro" id="IPR052892">
    <property type="entry name" value="NA-targeting_endonuclease"/>
</dbReference>
<dbReference type="InterPro" id="IPR003615">
    <property type="entry name" value="HNH_nuc"/>
</dbReference>
<protein>
    <submittedName>
        <fullName evidence="2">Phage terminase</fullName>
    </submittedName>
</protein>
<dbReference type="AlphaFoldDB" id="A0A123VFN7"/>
<accession>A0A123VFN7</accession>
<name>A0A123VFN7_STRSU</name>
<dbReference type="GO" id="GO:0003676">
    <property type="term" value="F:nucleic acid binding"/>
    <property type="evidence" value="ECO:0007669"/>
    <property type="project" value="InterPro"/>
</dbReference>
<dbReference type="EMBL" id="FIMD01000001">
    <property type="protein sequence ID" value="CYX44282.1"/>
    <property type="molecule type" value="Genomic_DNA"/>
</dbReference>
<dbReference type="RefSeq" id="WP_240022578.1">
    <property type="nucleotide sequence ID" value="NZ_JAKOFU010000052.1"/>
</dbReference>